<dbReference type="EMBL" id="SRXV01000003">
    <property type="protein sequence ID" value="TGY92241.1"/>
    <property type="molecule type" value="Genomic_DNA"/>
</dbReference>
<name>A0A4S2H9J6_9PROT</name>
<dbReference type="AlphaFoldDB" id="A0A4S2H9J6"/>
<dbReference type="Proteomes" id="UP000305451">
    <property type="component" value="Unassembled WGS sequence"/>
</dbReference>
<evidence type="ECO:0000313" key="1">
    <source>
        <dbReference type="EMBL" id="TGY92241.1"/>
    </source>
</evidence>
<protein>
    <submittedName>
        <fullName evidence="1">Uncharacterized protein</fullName>
    </submittedName>
</protein>
<accession>A0A4S2H9J6</accession>
<gene>
    <name evidence="1" type="ORF">E5162_11345</name>
</gene>
<organism evidence="1 2">
    <name type="scientific">Marinicauda pacifica</name>
    <dbReference type="NCBI Taxonomy" id="1133559"/>
    <lineage>
        <taxon>Bacteria</taxon>
        <taxon>Pseudomonadati</taxon>
        <taxon>Pseudomonadota</taxon>
        <taxon>Alphaproteobacteria</taxon>
        <taxon>Maricaulales</taxon>
        <taxon>Maricaulaceae</taxon>
        <taxon>Marinicauda</taxon>
    </lineage>
</organism>
<keyword evidence="2" id="KW-1185">Reference proteome</keyword>
<reference evidence="1 2" key="1">
    <citation type="journal article" date="2013" name="Int. J. Syst. Evol. Microbiol.">
        <title>Marinicauda pacifica gen. nov., sp. nov., a prosthecate alphaproteobacterium of the family Hyphomonadaceae isolated from deep seawater.</title>
        <authorList>
            <person name="Zhang X.Y."/>
            <person name="Li G.W."/>
            <person name="Wang C.S."/>
            <person name="Zhang Y.J."/>
            <person name="Xu X.W."/>
            <person name="Li H."/>
            <person name="Liu A."/>
            <person name="Liu C."/>
            <person name="Xie B.B."/>
            <person name="Qin Q.L."/>
            <person name="Xu Z."/>
            <person name="Chen X.L."/>
            <person name="Zhou B.C."/>
            <person name="Zhang Y.Z."/>
        </authorList>
    </citation>
    <scope>NUCLEOTIDE SEQUENCE [LARGE SCALE GENOMIC DNA]</scope>
    <source>
        <strain evidence="1 2">P-1 km-3</strain>
    </source>
</reference>
<comment type="caution">
    <text evidence="1">The sequence shown here is derived from an EMBL/GenBank/DDBJ whole genome shotgun (WGS) entry which is preliminary data.</text>
</comment>
<proteinExistence type="predicted"/>
<sequence length="219" mass="24491">MFTLREACISAEGRGREVIAHAGQYALRNISSGLHDPIGKPVPCMRLGLWRLEAVRQAKMVDYFLRRMSPTPVPQLSISFEFLANRLEPLFRSSIMTGETRQTVQLSVHPERMPLSNYWLDIEVRKVLQGLSAGSRGGVGVCLALCRSLQCFESGFSLDPKSTGFTQAIRRQSLLELRLASEFAERLGDNGAVDVSIATPIKPRKSFNLLHATLYHNLY</sequence>
<evidence type="ECO:0000313" key="2">
    <source>
        <dbReference type="Proteomes" id="UP000305451"/>
    </source>
</evidence>